<dbReference type="InterPro" id="IPR006035">
    <property type="entry name" value="Ureohydrolase"/>
</dbReference>
<dbReference type="EMBL" id="JAPFGC010000002">
    <property type="protein sequence ID" value="MDA0176720.1"/>
    <property type="molecule type" value="Genomic_DNA"/>
</dbReference>
<keyword evidence="4" id="KW-0464">Manganese</keyword>
<name>A0ABT4RY87_9FLAO</name>
<evidence type="ECO:0000256" key="3">
    <source>
        <dbReference type="ARBA" id="ARBA00022808"/>
    </source>
</evidence>
<reference evidence="6" key="1">
    <citation type="submission" date="2022-11" db="EMBL/GenBank/DDBJ databases">
        <title>Refractory cell wall polysaccharides provide important carbon source for microbial heterotrophs in the hadal ocean.</title>
        <authorList>
            <person name="Zhu X."/>
        </authorList>
    </citation>
    <scope>NUCLEOTIDE SEQUENCE</scope>
    <source>
        <strain evidence="6">MTRN7</strain>
    </source>
</reference>
<dbReference type="RefSeq" id="WP_270005148.1">
    <property type="nucleotide sequence ID" value="NZ_JAPFGC010000002.1"/>
</dbReference>
<keyword evidence="2" id="KW-0378">Hydrolase</keyword>
<evidence type="ECO:0000313" key="7">
    <source>
        <dbReference type="Proteomes" id="UP001149142"/>
    </source>
</evidence>
<keyword evidence="7" id="KW-1185">Reference proteome</keyword>
<evidence type="ECO:0000256" key="1">
    <source>
        <dbReference type="ARBA" id="ARBA00022723"/>
    </source>
</evidence>
<comment type="similarity">
    <text evidence="5">Belongs to the arginase family.</text>
</comment>
<accession>A0ABT4RY87</accession>
<dbReference type="CDD" id="cd09988">
    <property type="entry name" value="Formimidoylglutamase"/>
    <property type="match status" value="1"/>
</dbReference>
<dbReference type="Gene3D" id="3.40.800.10">
    <property type="entry name" value="Ureohydrolase domain"/>
    <property type="match status" value="1"/>
</dbReference>
<proteinExistence type="inferred from homology"/>
<evidence type="ECO:0000256" key="4">
    <source>
        <dbReference type="ARBA" id="ARBA00023211"/>
    </source>
</evidence>
<sequence length="341" mass="38239">MEKLILFNKTDLDTVLSKRIGETKFGEQIKLLPDVTSIYDAIKKLDVNYVIFGIPEDIGVFSNNGKSGTYTAFDAAIKILLNTQNNDLNNADKVLLLGHLDFTEELKQVKQLDQNLEKDIEKARKIVSTIDKEVSYLVQLIVSAGKIPIAIGGGHNNAYGLIKGTSLALKSPINAVNFDAHTDFRALEGRHSGNGFSYCFEEGFLKKYFVFGLHENYTSKSIFDVFNENKKLDFVTYEAIEVTNKITFKNALKQAKQHICGSNYGIEIDCDAIINTASSAKTSSGFSVKQTRQFLHYFGKRKNVKYLHICEAIATKKNKTEIGKLITYLITDFIKSRTIND</sequence>
<organism evidence="6 7">
    <name type="scientific">Mesoflavibacter profundi</name>
    <dbReference type="NCBI Taxonomy" id="2708110"/>
    <lineage>
        <taxon>Bacteria</taxon>
        <taxon>Pseudomonadati</taxon>
        <taxon>Bacteroidota</taxon>
        <taxon>Flavobacteriia</taxon>
        <taxon>Flavobacteriales</taxon>
        <taxon>Flavobacteriaceae</taxon>
        <taxon>Mesoflavibacter</taxon>
    </lineage>
</organism>
<dbReference type="SUPFAM" id="SSF52768">
    <property type="entry name" value="Arginase/deacetylase"/>
    <property type="match status" value="1"/>
</dbReference>
<protein>
    <submittedName>
        <fullName evidence="6">Formimidoylglutamase</fullName>
    </submittedName>
</protein>
<evidence type="ECO:0000256" key="5">
    <source>
        <dbReference type="PROSITE-ProRule" id="PRU00742"/>
    </source>
</evidence>
<dbReference type="Pfam" id="PF00491">
    <property type="entry name" value="Arginase"/>
    <property type="match status" value="1"/>
</dbReference>
<comment type="caution">
    <text evidence="6">The sequence shown here is derived from an EMBL/GenBank/DDBJ whole genome shotgun (WGS) entry which is preliminary data.</text>
</comment>
<keyword evidence="1" id="KW-0479">Metal-binding</keyword>
<evidence type="ECO:0000313" key="6">
    <source>
        <dbReference type="EMBL" id="MDA0176720.1"/>
    </source>
</evidence>
<keyword evidence="3" id="KW-0369">Histidine metabolism</keyword>
<dbReference type="PANTHER" id="PTHR11358">
    <property type="entry name" value="ARGINASE/AGMATINASE"/>
    <property type="match status" value="1"/>
</dbReference>
<dbReference type="Proteomes" id="UP001149142">
    <property type="component" value="Unassembled WGS sequence"/>
</dbReference>
<gene>
    <name evidence="6" type="ORF">OOZ35_04350</name>
</gene>
<dbReference type="InterPro" id="IPR023696">
    <property type="entry name" value="Ureohydrolase_dom_sf"/>
</dbReference>
<dbReference type="PANTHER" id="PTHR11358:SF35">
    <property type="entry name" value="FORMIMIDOYLGLUTAMASE"/>
    <property type="match status" value="1"/>
</dbReference>
<dbReference type="PROSITE" id="PS51409">
    <property type="entry name" value="ARGINASE_2"/>
    <property type="match status" value="1"/>
</dbReference>
<evidence type="ECO:0000256" key="2">
    <source>
        <dbReference type="ARBA" id="ARBA00022801"/>
    </source>
</evidence>